<dbReference type="AlphaFoldDB" id="A0A9D4HQA7"/>
<evidence type="ECO:0000313" key="7">
    <source>
        <dbReference type="Proteomes" id="UP000828390"/>
    </source>
</evidence>
<dbReference type="Pfam" id="PF02889">
    <property type="entry name" value="Sec63"/>
    <property type="match status" value="1"/>
</dbReference>
<keyword evidence="2" id="KW-0812">Transmembrane</keyword>
<comment type="caution">
    <text evidence="6">The sequence shown here is derived from an EMBL/GenBank/DDBJ whole genome shotgun (WGS) entry which is preliminary data.</text>
</comment>
<dbReference type="Proteomes" id="UP000828390">
    <property type="component" value="Unassembled WGS sequence"/>
</dbReference>
<dbReference type="SMART" id="SM00973">
    <property type="entry name" value="Sec63"/>
    <property type="match status" value="1"/>
</dbReference>
<dbReference type="Gene3D" id="1.10.3380.10">
    <property type="entry name" value="Sec63 N-terminal domain-like domain"/>
    <property type="match status" value="1"/>
</dbReference>
<keyword evidence="7" id="KW-1185">Reference proteome</keyword>
<feature type="domain" description="SEC63" evidence="5">
    <location>
        <begin position="53"/>
        <end position="360"/>
    </location>
</feature>
<evidence type="ECO:0000256" key="4">
    <source>
        <dbReference type="ARBA" id="ARBA00023136"/>
    </source>
</evidence>
<dbReference type="SUPFAM" id="SSF158702">
    <property type="entry name" value="Sec63 N-terminal domain-like"/>
    <property type="match status" value="1"/>
</dbReference>
<dbReference type="GO" id="GO:0005634">
    <property type="term" value="C:nucleus"/>
    <property type="evidence" value="ECO:0007669"/>
    <property type="project" value="TreeGrafter"/>
</dbReference>
<keyword evidence="4" id="KW-0472">Membrane</keyword>
<evidence type="ECO:0000256" key="3">
    <source>
        <dbReference type="ARBA" id="ARBA00022989"/>
    </source>
</evidence>
<reference evidence="6" key="2">
    <citation type="submission" date="2020-11" db="EMBL/GenBank/DDBJ databases">
        <authorList>
            <person name="McCartney M.A."/>
            <person name="Auch B."/>
            <person name="Kono T."/>
            <person name="Mallez S."/>
            <person name="Becker A."/>
            <person name="Gohl D.M."/>
            <person name="Silverstein K.A.T."/>
            <person name="Koren S."/>
            <person name="Bechman K.B."/>
            <person name="Herman A."/>
            <person name="Abrahante J.E."/>
            <person name="Garbe J."/>
        </authorList>
    </citation>
    <scope>NUCLEOTIDE SEQUENCE</scope>
    <source>
        <strain evidence="6">Duluth1</strain>
        <tissue evidence="6">Whole animal</tissue>
    </source>
</reference>
<proteinExistence type="predicted"/>
<dbReference type="InterPro" id="IPR004179">
    <property type="entry name" value="Sec63-dom"/>
</dbReference>
<comment type="subcellular location">
    <subcellularLocation>
        <location evidence="1">Membrane</location>
        <topology evidence="1">Multi-pass membrane protein</topology>
    </subcellularLocation>
</comment>
<accession>A0A9D4HQA7</accession>
<dbReference type="EMBL" id="JAIWYP010000012">
    <property type="protein sequence ID" value="KAH3727106.1"/>
    <property type="molecule type" value="Genomic_DNA"/>
</dbReference>
<dbReference type="InterPro" id="IPR036388">
    <property type="entry name" value="WH-like_DNA-bd_sf"/>
</dbReference>
<dbReference type="GO" id="GO:0043138">
    <property type="term" value="F:3'-5' DNA helicase activity"/>
    <property type="evidence" value="ECO:0007669"/>
    <property type="project" value="TreeGrafter"/>
</dbReference>
<dbReference type="PANTHER" id="PTHR24075">
    <property type="entry name" value="SEC63 DOMAIN-CONTAINING"/>
    <property type="match status" value="1"/>
</dbReference>
<gene>
    <name evidence="6" type="ORF">DPMN_053031</name>
</gene>
<dbReference type="Gene3D" id="1.10.10.10">
    <property type="entry name" value="Winged helix-like DNA-binding domain superfamily/Winged helix DNA-binding domain"/>
    <property type="match status" value="1"/>
</dbReference>
<sequence length="372" mass="42181">MLILEDKICFYNLDDTEHGNVNRFLSGLVEKALFELESSFCIQTGEDGYAVLPMTMGRISSYYYLTHLTMRMFHGDLGPQTSIQELISVLSNASEYAELPVRHNEDQINSELAKSLPLELNPHLMDSAHTKTNILLQCHFGQVQLPSTDYNTDTKSVLDQAIRICQAMLDVSADQGWLVASLGITQLIQMIVQGRWWHDSSLLTLPHVTPYHVYCFRYDSSLLTLPHVTPYHVYCFREKDSKRRLETLPEVMSVCDGRYSVLADMLGAEMDKEHLEQVYNVLCRLPQIELSFSVKGCWEGGTGQHEERSIDTSKQGGKMTDQKWLTVHGDQEYVLQAAALQDQQDEGKTVGMLTLSVLKPNFEGLCKQFGSR</sequence>
<organism evidence="6 7">
    <name type="scientific">Dreissena polymorpha</name>
    <name type="common">Zebra mussel</name>
    <name type="synonym">Mytilus polymorpha</name>
    <dbReference type="NCBI Taxonomy" id="45954"/>
    <lineage>
        <taxon>Eukaryota</taxon>
        <taxon>Metazoa</taxon>
        <taxon>Spiralia</taxon>
        <taxon>Lophotrochozoa</taxon>
        <taxon>Mollusca</taxon>
        <taxon>Bivalvia</taxon>
        <taxon>Autobranchia</taxon>
        <taxon>Heteroconchia</taxon>
        <taxon>Euheterodonta</taxon>
        <taxon>Imparidentia</taxon>
        <taxon>Neoheterodontei</taxon>
        <taxon>Myida</taxon>
        <taxon>Dreissenoidea</taxon>
        <taxon>Dreissenidae</taxon>
        <taxon>Dreissena</taxon>
    </lineage>
</organism>
<dbReference type="GO" id="GO:0003723">
    <property type="term" value="F:RNA binding"/>
    <property type="evidence" value="ECO:0007669"/>
    <property type="project" value="TreeGrafter"/>
</dbReference>
<dbReference type="GO" id="GO:0016020">
    <property type="term" value="C:membrane"/>
    <property type="evidence" value="ECO:0007669"/>
    <property type="project" value="UniProtKB-SubCell"/>
</dbReference>
<keyword evidence="3" id="KW-1133">Transmembrane helix</keyword>
<dbReference type="FunFam" id="1.10.3380.10:FF:000002">
    <property type="entry name" value="Activating signal cointegrator 1 complex subunit 3"/>
    <property type="match status" value="1"/>
</dbReference>
<evidence type="ECO:0000259" key="5">
    <source>
        <dbReference type="SMART" id="SM00973"/>
    </source>
</evidence>
<protein>
    <recommendedName>
        <fullName evidence="5">SEC63 domain-containing protein</fullName>
    </recommendedName>
</protein>
<evidence type="ECO:0000256" key="2">
    <source>
        <dbReference type="ARBA" id="ARBA00022692"/>
    </source>
</evidence>
<evidence type="ECO:0000256" key="1">
    <source>
        <dbReference type="ARBA" id="ARBA00004141"/>
    </source>
</evidence>
<dbReference type="PANTHER" id="PTHR24075:SF6">
    <property type="entry name" value="ACTIVATING SIGNAL COINTEGRATOR 1 COMPLEX SUBUNIT 3"/>
    <property type="match status" value="1"/>
</dbReference>
<name>A0A9D4HQA7_DREPO</name>
<reference evidence="6" key="1">
    <citation type="journal article" date="2019" name="bioRxiv">
        <title>The Genome of the Zebra Mussel, Dreissena polymorpha: A Resource for Invasive Species Research.</title>
        <authorList>
            <person name="McCartney M.A."/>
            <person name="Auch B."/>
            <person name="Kono T."/>
            <person name="Mallez S."/>
            <person name="Zhang Y."/>
            <person name="Obille A."/>
            <person name="Becker A."/>
            <person name="Abrahante J.E."/>
            <person name="Garbe J."/>
            <person name="Badalamenti J.P."/>
            <person name="Herman A."/>
            <person name="Mangelson H."/>
            <person name="Liachko I."/>
            <person name="Sullivan S."/>
            <person name="Sone E.D."/>
            <person name="Koren S."/>
            <person name="Silverstein K.A.T."/>
            <person name="Beckman K.B."/>
            <person name="Gohl D.M."/>
        </authorList>
    </citation>
    <scope>NUCLEOTIDE SEQUENCE</scope>
    <source>
        <strain evidence="6">Duluth1</strain>
        <tissue evidence="6">Whole animal</tissue>
    </source>
</reference>
<evidence type="ECO:0000313" key="6">
    <source>
        <dbReference type="EMBL" id="KAH3727106.1"/>
    </source>
</evidence>